<gene>
    <name evidence="1" type="ORF">LOK49_LG06G01148</name>
</gene>
<evidence type="ECO:0000313" key="2">
    <source>
        <dbReference type="Proteomes" id="UP001060215"/>
    </source>
</evidence>
<proteinExistence type="predicted"/>
<comment type="caution">
    <text evidence="1">The sequence shown here is derived from an EMBL/GenBank/DDBJ whole genome shotgun (WGS) entry which is preliminary data.</text>
</comment>
<keyword evidence="2" id="KW-1185">Reference proteome</keyword>
<dbReference type="EMBL" id="CM045762">
    <property type="protein sequence ID" value="KAI8012520.1"/>
    <property type="molecule type" value="Genomic_DNA"/>
</dbReference>
<sequence>MDDNVSSPSSKKQKLSKEHNVGQGIDMMSSLPENVLHHILSFLTTKEAIQTSILSRRWQYLWTSISNIDLNDMSSRSIRKKDKGKKKDRYPMCRSSFLDFVERVLLLHDASDIKRLRLRFTVVVNSSRLNSWISAAVRHNVEELDLSLPMQTRFALPCCLFTCDSLVVLKLFMDCPFKPPIFIHFSNLTTLHLSAVTFSDDNSTQQLFSSCPVLQELELLYCGWKNLKTVTISIPTLKRLAIENEPLRDDALSCVTKIYAANLISLKCTTNQKVDFHLCDLSSVVEAHIDLLYRFSMQQEVASCAINLVTGICNVETLTISNNTLSLMCVENVLDHIPTFYNMSCLELNEEFPGRLNRALMVLLEKSPKLEFLDFDMGFESNASFDEVDFTLERVPSCFTSCLKTISITIFKGTPAEFHMLRFLLKNATVLQALLIYCSGNSPTDTNPDEVSYHIQMLRRGSEICVIKLL</sequence>
<evidence type="ECO:0000313" key="1">
    <source>
        <dbReference type="EMBL" id="KAI8012520.1"/>
    </source>
</evidence>
<protein>
    <submittedName>
        <fullName evidence="1">F-box/LRR-repeat protein</fullName>
    </submittedName>
</protein>
<reference evidence="1 2" key="1">
    <citation type="journal article" date="2022" name="Plant J.">
        <title>Chromosome-level genome of Camellia lanceoleosa provides a valuable resource for understanding genome evolution and self-incompatibility.</title>
        <authorList>
            <person name="Gong W."/>
            <person name="Xiao S."/>
            <person name="Wang L."/>
            <person name="Liao Z."/>
            <person name="Chang Y."/>
            <person name="Mo W."/>
            <person name="Hu G."/>
            <person name="Li W."/>
            <person name="Zhao G."/>
            <person name="Zhu H."/>
            <person name="Hu X."/>
            <person name="Ji K."/>
            <person name="Xiang X."/>
            <person name="Song Q."/>
            <person name="Yuan D."/>
            <person name="Jin S."/>
            <person name="Zhang L."/>
        </authorList>
    </citation>
    <scope>NUCLEOTIDE SEQUENCE [LARGE SCALE GENOMIC DNA]</scope>
    <source>
        <strain evidence="1">SQ_2022a</strain>
    </source>
</reference>
<name>A0ACC0HGW0_9ERIC</name>
<accession>A0ACC0HGW0</accession>
<dbReference type="Proteomes" id="UP001060215">
    <property type="component" value="Chromosome 5"/>
</dbReference>
<organism evidence="1 2">
    <name type="scientific">Camellia lanceoleosa</name>
    <dbReference type="NCBI Taxonomy" id="1840588"/>
    <lineage>
        <taxon>Eukaryota</taxon>
        <taxon>Viridiplantae</taxon>
        <taxon>Streptophyta</taxon>
        <taxon>Embryophyta</taxon>
        <taxon>Tracheophyta</taxon>
        <taxon>Spermatophyta</taxon>
        <taxon>Magnoliopsida</taxon>
        <taxon>eudicotyledons</taxon>
        <taxon>Gunneridae</taxon>
        <taxon>Pentapetalae</taxon>
        <taxon>asterids</taxon>
        <taxon>Ericales</taxon>
        <taxon>Theaceae</taxon>
        <taxon>Camellia</taxon>
    </lineage>
</organism>